<keyword evidence="4" id="KW-1185">Reference proteome</keyword>
<dbReference type="EMBL" id="DF952378">
    <property type="protein sequence ID" value="GAN44753.1"/>
    <property type="molecule type" value="Genomic_DNA"/>
</dbReference>
<reference evidence="3" key="2">
    <citation type="submission" date="2015-08" db="EMBL/GenBank/DDBJ databases">
        <title>Complete DNA Sequence of Pseudomonas syringae pv. actinidiae, the Causal Agent of Kiwifruit Canker Disease.</title>
        <authorList>
            <person name="Rikkerink E.H.A."/>
            <person name="Fineran P.C."/>
        </authorList>
    </citation>
    <scope>NUCLEOTIDE SEQUENCE</scope>
    <source>
        <strain evidence="3">SkMP5</strain>
    </source>
</reference>
<feature type="transmembrane region" description="Helical" evidence="1">
    <location>
        <begin position="153"/>
        <end position="169"/>
    </location>
</feature>
<reference evidence="2" key="1">
    <citation type="submission" date="2015-03" db="EMBL/GenBank/DDBJ databases">
        <title>Draft genome sequence of Mizugakiibacter sediminis skMP5.</title>
        <authorList>
            <person name="Watanabe T."/>
            <person name="Kojima H."/>
            <person name="Fukui M."/>
        </authorList>
    </citation>
    <scope>NUCLEOTIDE SEQUENCE</scope>
    <source>
        <strain evidence="2">SkMP5</strain>
    </source>
</reference>
<evidence type="ECO:0000256" key="1">
    <source>
        <dbReference type="SAM" id="Phobius"/>
    </source>
</evidence>
<keyword evidence="1" id="KW-1133">Transmembrane helix</keyword>
<evidence type="ECO:0000313" key="2">
    <source>
        <dbReference type="EMBL" id="GAN44753.1"/>
    </source>
</evidence>
<dbReference type="EMBL" id="DF970166">
    <property type="protein sequence ID" value="GAP65668.1"/>
    <property type="molecule type" value="Genomic_DNA"/>
</dbReference>
<keyword evidence="1" id="KW-0812">Transmembrane</keyword>
<proteinExistence type="predicted"/>
<feature type="transmembrane region" description="Helical" evidence="1">
    <location>
        <begin position="32"/>
        <end position="54"/>
    </location>
</feature>
<evidence type="ECO:0000313" key="3">
    <source>
        <dbReference type="EMBL" id="GAP65668.1"/>
    </source>
</evidence>
<gene>
    <name evidence="2" type="ORF">MBSD_1288</name>
    <name evidence="3" type="ORF">MBSD_n0958</name>
</gene>
<accession>A0A0K8QLC4</accession>
<sequence length="223" mass="22862">MAEFALVTGAPALLALVELVHPQPHDLLRLDVRTWLAVHYAQIPLFPLAALGVVRLVRHRAGIAAGVCRAAMFVFGASWTAWDAVAGVATGILASAAQGSGDTQAWRGPVDAIWQHPIMGGGTASVLAVTGAIALSVVTVSAAVALKRAGHSWMPVLLLAIAGFGITIFKTHAWPGGPSTFAGLSIAGAWLLLEPVQPAPSDVAAAPRDAAAGDALAMPRGRR</sequence>
<feature type="transmembrane region" description="Helical" evidence="1">
    <location>
        <begin position="124"/>
        <end position="146"/>
    </location>
</feature>
<dbReference type="Proteomes" id="UP000253740">
    <property type="component" value="Unassembled WGS sequence"/>
</dbReference>
<organism evidence="3">
    <name type="scientific">Mizugakiibacter sediminis</name>
    <dbReference type="NCBI Taxonomy" id="1475481"/>
    <lineage>
        <taxon>Bacteria</taxon>
        <taxon>Pseudomonadati</taxon>
        <taxon>Pseudomonadota</taxon>
        <taxon>Gammaproteobacteria</taxon>
        <taxon>Lysobacterales</taxon>
        <taxon>Rhodanobacteraceae</taxon>
        <taxon>Mizugakiibacter</taxon>
    </lineage>
</organism>
<dbReference type="HOGENOM" id="CLU_1239016_0_0_6"/>
<keyword evidence="1" id="KW-0472">Membrane</keyword>
<dbReference type="AlphaFoldDB" id="A0A0K8QLC4"/>
<protein>
    <submittedName>
        <fullName evidence="3">Uncharacterized protein</fullName>
    </submittedName>
</protein>
<name>A0A0K8QLC4_9GAMM</name>
<evidence type="ECO:0000313" key="4">
    <source>
        <dbReference type="Proteomes" id="UP000253740"/>
    </source>
</evidence>
<feature type="transmembrane region" description="Helical" evidence="1">
    <location>
        <begin position="61"/>
        <end position="82"/>
    </location>
</feature>